<dbReference type="EMBL" id="BDQK01000001">
    <property type="protein sequence ID" value="GBF79098.1"/>
    <property type="molecule type" value="Genomic_DNA"/>
</dbReference>
<dbReference type="RefSeq" id="WP_124974642.1">
    <property type="nucleotide sequence ID" value="NZ_BDQK01000001.1"/>
</dbReference>
<evidence type="ECO:0000313" key="3">
    <source>
        <dbReference type="Proteomes" id="UP000287247"/>
    </source>
</evidence>
<organism evidence="2 3">
    <name type="scientific">Aphanothece sacrum FPU1</name>
    <dbReference type="NCBI Taxonomy" id="1920663"/>
    <lineage>
        <taxon>Bacteria</taxon>
        <taxon>Bacillati</taxon>
        <taxon>Cyanobacteriota</taxon>
        <taxon>Cyanophyceae</taxon>
        <taxon>Oscillatoriophycideae</taxon>
        <taxon>Chroococcales</taxon>
        <taxon>Aphanothecaceae</taxon>
        <taxon>Aphanothece</taxon>
    </lineage>
</organism>
<gene>
    <name evidence="2" type="ORF">AsFPU1_0490</name>
</gene>
<sequence length="255" mass="28992">MFKFRPLSSLLLIPFLLTVTSCSKPTEQKEVTQHSHQFSKVVTEENKDTEYLTSLGLMKGHLMVAQELIAEGKPKEAEPHIGHPVEEIYGDIEDELVARKVPEFKTTLNQFNDLVKTNPKSAKIKEQYNSSIAAVDKAILAVPEDKRQSPEFILSVINRLLNTAKGEYKAAIANNKIVEVIEYQDSRGFILYTYELYQSIAETMKQKHPEKHEKIVTNLEELKKAWPSVDPPKTLVLTTQQVSELIAKLHENTHL</sequence>
<feature type="signal peptide" evidence="1">
    <location>
        <begin position="1"/>
        <end position="23"/>
    </location>
</feature>
<comment type="caution">
    <text evidence="2">The sequence shown here is derived from an EMBL/GenBank/DDBJ whole genome shotgun (WGS) entry which is preliminary data.</text>
</comment>
<protein>
    <submittedName>
        <fullName evidence="2">DNA uptake protein</fullName>
    </submittedName>
</protein>
<evidence type="ECO:0000256" key="1">
    <source>
        <dbReference type="SAM" id="SignalP"/>
    </source>
</evidence>
<name>A0A401ICS6_APHSA</name>
<dbReference type="OrthoDB" id="7359338at2"/>
<dbReference type="AlphaFoldDB" id="A0A401ICS6"/>
<evidence type="ECO:0000313" key="2">
    <source>
        <dbReference type="EMBL" id="GBF79098.1"/>
    </source>
</evidence>
<reference evidence="3" key="1">
    <citation type="submission" date="2017-05" db="EMBL/GenBank/DDBJ databases">
        <title>Physiological properties and genetic analysis related to exopolysaccharide production of fresh-water unicellular cyanobacterium Aphanothece sacrum, Suizenji Nori, that has been cultured as a food source in Japan.</title>
        <authorList>
            <person name="Kanesaki Y."/>
            <person name="Yoshikawa S."/>
            <person name="Ohki K."/>
        </authorList>
    </citation>
    <scope>NUCLEOTIDE SEQUENCE [LARGE SCALE GENOMIC DNA]</scope>
    <source>
        <strain evidence="3">FPU1</strain>
    </source>
</reference>
<dbReference type="Proteomes" id="UP000287247">
    <property type="component" value="Unassembled WGS sequence"/>
</dbReference>
<dbReference type="PROSITE" id="PS51257">
    <property type="entry name" value="PROKAR_LIPOPROTEIN"/>
    <property type="match status" value="1"/>
</dbReference>
<proteinExistence type="predicted"/>
<feature type="chain" id="PRO_5019537773" evidence="1">
    <location>
        <begin position="24"/>
        <end position="255"/>
    </location>
</feature>
<keyword evidence="3" id="KW-1185">Reference proteome</keyword>
<keyword evidence="1" id="KW-0732">Signal</keyword>
<accession>A0A401ICS6</accession>